<comment type="caution">
    <text evidence="1">The sequence shown here is derived from an EMBL/GenBank/DDBJ whole genome shotgun (WGS) entry which is preliminary data.</text>
</comment>
<organism evidence="1 2">
    <name type="scientific">Clostridium neonatale</name>
    <dbReference type="NCBI Taxonomy" id="137838"/>
    <lineage>
        <taxon>Bacteria</taxon>
        <taxon>Bacillati</taxon>
        <taxon>Bacillota</taxon>
        <taxon>Clostridia</taxon>
        <taxon>Eubacteriales</taxon>
        <taxon>Clostridiaceae</taxon>
        <taxon>Clostridium</taxon>
    </lineage>
</organism>
<gene>
    <name evidence="1" type="ORF">CNEO_10106</name>
</gene>
<dbReference type="Proteomes" id="UP000789738">
    <property type="component" value="Unassembled WGS sequence"/>
</dbReference>
<proteinExistence type="predicted"/>
<reference evidence="1" key="1">
    <citation type="submission" date="2021-10" db="EMBL/GenBank/DDBJ databases">
        <authorList>
            <person name="Mesa V."/>
        </authorList>
    </citation>
    <scope>NUCLEOTIDE SEQUENCE</scope>
    <source>
        <strain evidence="1">CC3_PB</strain>
    </source>
</reference>
<evidence type="ECO:0000313" key="2">
    <source>
        <dbReference type="Proteomes" id="UP000789738"/>
    </source>
</evidence>
<accession>A0AA86JJQ6</accession>
<evidence type="ECO:0000313" key="1">
    <source>
        <dbReference type="EMBL" id="CAG9701572.1"/>
    </source>
</evidence>
<name>A0AA86JJQ6_9CLOT</name>
<dbReference type="RefSeq" id="WP_317115851.1">
    <property type="nucleotide sequence ID" value="NZ_CAMTDL010000161.1"/>
</dbReference>
<dbReference type="EMBL" id="CAKJVE010000001">
    <property type="protein sequence ID" value="CAG9701572.1"/>
    <property type="molecule type" value="Genomic_DNA"/>
</dbReference>
<protein>
    <submittedName>
        <fullName evidence="1">Uncharacterized protein</fullName>
    </submittedName>
</protein>
<dbReference type="AlphaFoldDB" id="A0AA86JJQ6"/>
<sequence length="45" mass="5456">MELVECIVNDYITYYAYKLDNRIFIYENGHKQIISAENHYLRGKN</sequence>